<dbReference type="EMBL" id="GGEC01077132">
    <property type="protein sequence ID" value="MBX57616.1"/>
    <property type="molecule type" value="Transcribed_RNA"/>
</dbReference>
<dbReference type="AlphaFoldDB" id="A0A2P2PS93"/>
<organism evidence="1">
    <name type="scientific">Rhizophora mucronata</name>
    <name type="common">Asiatic mangrove</name>
    <dbReference type="NCBI Taxonomy" id="61149"/>
    <lineage>
        <taxon>Eukaryota</taxon>
        <taxon>Viridiplantae</taxon>
        <taxon>Streptophyta</taxon>
        <taxon>Embryophyta</taxon>
        <taxon>Tracheophyta</taxon>
        <taxon>Spermatophyta</taxon>
        <taxon>Magnoliopsida</taxon>
        <taxon>eudicotyledons</taxon>
        <taxon>Gunneridae</taxon>
        <taxon>Pentapetalae</taxon>
        <taxon>rosids</taxon>
        <taxon>fabids</taxon>
        <taxon>Malpighiales</taxon>
        <taxon>Rhizophoraceae</taxon>
        <taxon>Rhizophora</taxon>
    </lineage>
</organism>
<sequence length="30" mass="3387">MPHVLSAFLRDRLPWIQIAGLRRNSPAGTL</sequence>
<protein>
    <submittedName>
        <fullName evidence="1">Uncharacterized protein</fullName>
    </submittedName>
</protein>
<name>A0A2P2PS93_RHIMU</name>
<evidence type="ECO:0000313" key="1">
    <source>
        <dbReference type="EMBL" id="MBX57616.1"/>
    </source>
</evidence>
<accession>A0A2P2PS93</accession>
<reference evidence="1" key="1">
    <citation type="submission" date="2018-02" db="EMBL/GenBank/DDBJ databases">
        <title>Rhizophora mucronata_Transcriptome.</title>
        <authorList>
            <person name="Meera S.P."/>
            <person name="Sreeshan A."/>
            <person name="Augustine A."/>
        </authorList>
    </citation>
    <scope>NUCLEOTIDE SEQUENCE</scope>
    <source>
        <tissue evidence="1">Leaf</tissue>
    </source>
</reference>
<proteinExistence type="predicted"/>